<dbReference type="Proteomes" id="UP001638806">
    <property type="component" value="Unassembled WGS sequence"/>
</dbReference>
<dbReference type="EMBL" id="JBGNUJ010000013">
    <property type="protein sequence ID" value="KAL3951750.1"/>
    <property type="molecule type" value="Genomic_DNA"/>
</dbReference>
<reference evidence="1" key="1">
    <citation type="submission" date="2024-12" db="EMBL/GenBank/DDBJ databases">
        <title>Comparative genomics and development of molecular markers within Purpureocillium lilacinum and among Purpureocillium species.</title>
        <authorList>
            <person name="Yeh Z.-Y."/>
            <person name="Ni N.-T."/>
            <person name="Lo P.-H."/>
            <person name="Mushyakhwo K."/>
            <person name="Lin C.-F."/>
            <person name="Nai Y.-S."/>
        </authorList>
    </citation>
    <scope>NUCLEOTIDE SEQUENCE</scope>
    <source>
        <strain evidence="1">NCHU-NPUST-175</strain>
    </source>
</reference>
<organism evidence="1 2">
    <name type="scientific">Purpureocillium lilacinum</name>
    <name type="common">Paecilomyces lilacinus</name>
    <dbReference type="NCBI Taxonomy" id="33203"/>
    <lineage>
        <taxon>Eukaryota</taxon>
        <taxon>Fungi</taxon>
        <taxon>Dikarya</taxon>
        <taxon>Ascomycota</taxon>
        <taxon>Pezizomycotina</taxon>
        <taxon>Sordariomycetes</taxon>
        <taxon>Hypocreomycetidae</taxon>
        <taxon>Hypocreales</taxon>
        <taxon>Ophiocordycipitaceae</taxon>
        <taxon>Purpureocillium</taxon>
    </lineage>
</organism>
<sequence>MLANPCNSSFLESLGICSLRACTVWFMRDPDLAQVTAPSVCLAPVSPQPNQRRTSGAWATTRAGWRAPHSPIAFPACRGENKPHGPLPAATLPANNIPPSVAVGMEYLKTWIAMVSPSGGKTGGYWQSKACHSGGIPVTAPLPRHRRTTWPDPCELRPGGIRDTGARLAWSCHAAACQRHPRGKCLAAWGRGHPVCAWLGVAVFLTYYLSPATAVDREKETLAAAVRSTHGCASHRSTRRVLETRDCGALLAGVGQLQQLQLVSSKPPWQPKPTCASHMVLCSSGDDRLIDQGSRQGILASCALDASPELSMAFDIKCFTKPVFQFAVRE</sequence>
<evidence type="ECO:0000313" key="1">
    <source>
        <dbReference type="EMBL" id="KAL3951750.1"/>
    </source>
</evidence>
<proteinExistence type="predicted"/>
<comment type="caution">
    <text evidence="1">The sequence shown here is derived from an EMBL/GenBank/DDBJ whole genome shotgun (WGS) entry which is preliminary data.</text>
</comment>
<evidence type="ECO:0000313" key="2">
    <source>
        <dbReference type="Proteomes" id="UP001638806"/>
    </source>
</evidence>
<protein>
    <submittedName>
        <fullName evidence="1">Uncharacterized protein</fullName>
    </submittedName>
</protein>
<name>A0ACC4D667_PURLI</name>
<gene>
    <name evidence="1" type="ORF">ACCO45_013467</name>
</gene>
<accession>A0ACC4D667</accession>
<keyword evidence="2" id="KW-1185">Reference proteome</keyword>